<reference evidence="3 4" key="1">
    <citation type="submission" date="2024-03" db="EMBL/GenBank/DDBJ databases">
        <title>Whole genome sequencing of Streptomyces racemochromogenes, to identify antimicrobial biosynthetic gene clusters.</title>
        <authorList>
            <person name="Suryawanshi P."/>
            <person name="Krishnaraj P.U."/>
            <person name="Arun Y.P."/>
            <person name="Suryawanshi M.P."/>
            <person name="Rakshit O."/>
        </authorList>
    </citation>
    <scope>NUCLEOTIDE SEQUENCE [LARGE SCALE GENOMIC DNA]</scope>
    <source>
        <strain evidence="3 4">AUDT626</strain>
    </source>
</reference>
<keyword evidence="2" id="KW-0472">Membrane</keyword>
<evidence type="ECO:0008006" key="5">
    <source>
        <dbReference type="Google" id="ProtNLM"/>
    </source>
</evidence>
<feature type="transmembrane region" description="Helical" evidence="2">
    <location>
        <begin position="63"/>
        <end position="83"/>
    </location>
</feature>
<evidence type="ECO:0000256" key="2">
    <source>
        <dbReference type="SAM" id="Phobius"/>
    </source>
</evidence>
<gene>
    <name evidence="3" type="ORF">WDV06_22685</name>
</gene>
<organism evidence="3 4">
    <name type="scientific">Streptomyces racemochromogenes</name>
    <dbReference type="NCBI Taxonomy" id="67353"/>
    <lineage>
        <taxon>Bacteria</taxon>
        <taxon>Bacillati</taxon>
        <taxon>Actinomycetota</taxon>
        <taxon>Actinomycetes</taxon>
        <taxon>Kitasatosporales</taxon>
        <taxon>Streptomycetaceae</taxon>
        <taxon>Streptomyces</taxon>
    </lineage>
</organism>
<accession>A0ABW7PHL9</accession>
<feature type="region of interest" description="Disordered" evidence="1">
    <location>
        <begin position="1"/>
        <end position="20"/>
    </location>
</feature>
<keyword evidence="2" id="KW-0812">Transmembrane</keyword>
<dbReference type="EMBL" id="JBBDHD010000064">
    <property type="protein sequence ID" value="MFH7597889.1"/>
    <property type="molecule type" value="Genomic_DNA"/>
</dbReference>
<keyword evidence="2" id="KW-1133">Transmembrane helix</keyword>
<name>A0ABW7PHL9_9ACTN</name>
<comment type="caution">
    <text evidence="3">The sequence shown here is derived from an EMBL/GenBank/DDBJ whole genome shotgun (WGS) entry which is preliminary data.</text>
</comment>
<sequence length="186" mass="20129">MGRGFTHAGPGSRDADAASSGPRAHDLLWAAEMRSAVGVASLLCTALFCVDAASGRLDVTRGALWTGLAFLVFAIMLPHRVSVRPGLLSARRMLGTDTVRTDSLVSVRWSDGVSQRLILRDAQGGRVEIDPAVLVRNPAVWHLLDTDSRTSIRRGTLREGAAALRELARRIDRETARTVFKVSGMR</sequence>
<evidence type="ECO:0000256" key="1">
    <source>
        <dbReference type="SAM" id="MobiDB-lite"/>
    </source>
</evidence>
<evidence type="ECO:0000313" key="3">
    <source>
        <dbReference type="EMBL" id="MFH7597889.1"/>
    </source>
</evidence>
<dbReference type="Proteomes" id="UP001610631">
    <property type="component" value="Unassembled WGS sequence"/>
</dbReference>
<dbReference type="RefSeq" id="WP_395511605.1">
    <property type="nucleotide sequence ID" value="NZ_JBBDHD010000064.1"/>
</dbReference>
<keyword evidence="4" id="KW-1185">Reference proteome</keyword>
<proteinExistence type="predicted"/>
<protein>
    <recommendedName>
        <fullName evidence="5">Integral membrane protein</fullName>
    </recommendedName>
</protein>
<evidence type="ECO:0000313" key="4">
    <source>
        <dbReference type="Proteomes" id="UP001610631"/>
    </source>
</evidence>